<dbReference type="PROSITE" id="PS50104">
    <property type="entry name" value="TIR"/>
    <property type="match status" value="1"/>
</dbReference>
<evidence type="ECO:0000313" key="3">
    <source>
        <dbReference type="Proteomes" id="UP000647836"/>
    </source>
</evidence>
<dbReference type="Proteomes" id="UP000647836">
    <property type="component" value="Unassembled WGS sequence"/>
</dbReference>
<dbReference type="InterPro" id="IPR035897">
    <property type="entry name" value="Toll_tir_struct_dom_sf"/>
</dbReference>
<dbReference type="RefSeq" id="WP_194043536.1">
    <property type="nucleotide sequence ID" value="NZ_JADEXF010000289.1"/>
</dbReference>
<proteinExistence type="predicted"/>
<accession>A0ABR9TY96</accession>
<sequence length="362" mass="40420">MSFFSGHRQSILFLAANPKDTTRLRLDRELRDIGEGLQRAQKRDQFQLEQRLAVRPRDIQRAMLDISPQIIHFSGHGAGEQGIVFEDEIGNTKLVDGEALAGLFELFADQIRCVVLNGCYSEVQAKAIANHVDYVIGMNQAIGDRAAIEFAVGFYDGIGAGRPIEFAYKLGCAAIQMAGIAEHLTPVLLKKSPSSDVILQPTLNTLVQPPVEQLQNRPIDVFISYSHKDDELLEEFVTHLANLKRQGKITAWYDRAIEAGEEWEAQIKGRLESARIILLLISPPFMGSDYCYDIEMQGAIARHNQGTARVIPIILRPCDWKDSPFSKLQVLPKDAKPVTQWSDRDAAFLNVVEGIRKAVNSL</sequence>
<gene>
    <name evidence="2" type="ORF">IQ229_10745</name>
</gene>
<dbReference type="Pfam" id="PF12770">
    <property type="entry name" value="CHAT"/>
    <property type="match status" value="1"/>
</dbReference>
<dbReference type="Gene3D" id="3.40.50.10140">
    <property type="entry name" value="Toll/interleukin-1 receptor homology (TIR) domain"/>
    <property type="match status" value="1"/>
</dbReference>
<dbReference type="SUPFAM" id="SSF52200">
    <property type="entry name" value="Toll/Interleukin receptor TIR domain"/>
    <property type="match status" value="1"/>
</dbReference>
<reference evidence="2 3" key="1">
    <citation type="submission" date="2020-10" db="EMBL/GenBank/DDBJ databases">
        <authorList>
            <person name="Castelo-Branco R."/>
            <person name="Eusebio N."/>
            <person name="Adriana R."/>
            <person name="Vieira A."/>
            <person name="Brugerolle De Fraissinette N."/>
            <person name="Rezende De Castro R."/>
            <person name="Schneider M.P."/>
            <person name="Vasconcelos V."/>
            <person name="Leao P.N."/>
        </authorList>
    </citation>
    <scope>NUCLEOTIDE SEQUENCE [LARGE SCALE GENOMIC DNA]</scope>
    <source>
        <strain evidence="2 3">LEGE 07299</strain>
    </source>
</reference>
<dbReference type="InterPro" id="IPR000157">
    <property type="entry name" value="TIR_dom"/>
</dbReference>
<feature type="domain" description="TIR" evidence="1">
    <location>
        <begin position="217"/>
        <end position="359"/>
    </location>
</feature>
<dbReference type="SMART" id="SM00255">
    <property type="entry name" value="TIR"/>
    <property type="match status" value="1"/>
</dbReference>
<keyword evidence="3" id="KW-1185">Reference proteome</keyword>
<evidence type="ECO:0000259" key="1">
    <source>
        <dbReference type="PROSITE" id="PS50104"/>
    </source>
</evidence>
<dbReference type="Pfam" id="PF13676">
    <property type="entry name" value="TIR_2"/>
    <property type="match status" value="1"/>
</dbReference>
<organism evidence="2 3">
    <name type="scientific">Nostoc cf. edaphicum LEGE 07299</name>
    <dbReference type="NCBI Taxonomy" id="2777974"/>
    <lineage>
        <taxon>Bacteria</taxon>
        <taxon>Bacillati</taxon>
        <taxon>Cyanobacteriota</taxon>
        <taxon>Cyanophyceae</taxon>
        <taxon>Nostocales</taxon>
        <taxon>Nostocaceae</taxon>
        <taxon>Nostoc</taxon>
    </lineage>
</organism>
<dbReference type="EMBL" id="JADEXF010000289">
    <property type="protein sequence ID" value="MBE9105400.1"/>
    <property type="molecule type" value="Genomic_DNA"/>
</dbReference>
<evidence type="ECO:0000313" key="2">
    <source>
        <dbReference type="EMBL" id="MBE9105400.1"/>
    </source>
</evidence>
<protein>
    <submittedName>
        <fullName evidence="2">TIR domain-containing protein</fullName>
    </submittedName>
</protein>
<dbReference type="InterPro" id="IPR024983">
    <property type="entry name" value="CHAT_dom"/>
</dbReference>
<name>A0ABR9TY96_9NOSO</name>
<comment type="caution">
    <text evidence="2">The sequence shown here is derived from an EMBL/GenBank/DDBJ whole genome shotgun (WGS) entry which is preliminary data.</text>
</comment>